<dbReference type="GO" id="GO:0051721">
    <property type="term" value="F:protein phosphatase 2A binding"/>
    <property type="evidence" value="ECO:0007669"/>
    <property type="project" value="TreeGrafter"/>
</dbReference>
<dbReference type="GO" id="GO:0009966">
    <property type="term" value="P:regulation of signal transduction"/>
    <property type="evidence" value="ECO:0007669"/>
    <property type="project" value="InterPro"/>
</dbReference>
<keyword evidence="4" id="KW-1185">Reference proteome</keyword>
<reference evidence="3" key="2">
    <citation type="submission" date="2025-09" db="UniProtKB">
        <authorList>
            <consortium name="Ensembl"/>
        </authorList>
    </citation>
    <scope>IDENTIFICATION</scope>
</reference>
<dbReference type="GO" id="GO:0005829">
    <property type="term" value="C:cytosol"/>
    <property type="evidence" value="ECO:0007669"/>
    <property type="project" value="TreeGrafter"/>
</dbReference>
<sequence length="340" mass="39274">MAADGESQLPRLPELFETSEQLLDEVEAATDPTGSRIVQEKVCQGLDLLEKAAEMLKQLDLFSQNEDLEEIASADLKYLLVPAFQGALTRKQVSPSQRVDHLQRAREHFINYLTECRCHHVAEFELPQTKDDSAENHTADSSTAYPSLAAMASQRQAKIERYKHKKELEHRLSTMRSAVERGQADDERVREYYLLHLQRWIDISLEEIESIDQEIKILRERDSSREASTSNASRLERPPMKPFVLTRNTAQARVFGAGYPSLATMTVSDWYEQRQKYGALPDQGIAKETPEEEFRKAAQQQENQEKKEEDDDEQTLYRAREWDDWKDTHPRGYGNRQNMG</sequence>
<feature type="region of interest" description="Disordered" evidence="2">
    <location>
        <begin position="221"/>
        <end position="243"/>
    </location>
</feature>
<dbReference type="InterPro" id="IPR038511">
    <property type="entry name" value="TAP42/TAP46-like_sf"/>
</dbReference>
<dbReference type="GeneTree" id="ENSGT00390000002414"/>
<evidence type="ECO:0000256" key="2">
    <source>
        <dbReference type="SAM" id="MobiDB-lite"/>
    </source>
</evidence>
<dbReference type="GO" id="GO:0035303">
    <property type="term" value="P:regulation of dephosphorylation"/>
    <property type="evidence" value="ECO:0007669"/>
    <property type="project" value="TreeGrafter"/>
</dbReference>
<dbReference type="OMA" id="CTYISIY"/>
<protein>
    <recommendedName>
        <fullName evidence="5">Immunoglobulin-binding protein 1</fullName>
    </recommendedName>
</protein>
<dbReference type="Pfam" id="PF04177">
    <property type="entry name" value="TAP42"/>
    <property type="match status" value="1"/>
</dbReference>
<feature type="region of interest" description="Disordered" evidence="2">
    <location>
        <begin position="281"/>
        <end position="340"/>
    </location>
</feature>
<dbReference type="PANTHER" id="PTHR10933">
    <property type="entry name" value="IMMUNOGLOBULIN-BINDING PROTEIN 1"/>
    <property type="match status" value="1"/>
</dbReference>
<comment type="similarity">
    <text evidence="1">Belongs to the IGBP1/TAP42 family.</text>
</comment>
<dbReference type="RefSeq" id="XP_017399069.1">
    <property type="nucleotide sequence ID" value="XM_017543580.2"/>
</dbReference>
<dbReference type="Ensembl" id="ENSCCAT00000045973.1">
    <property type="protein sequence ID" value="ENSCCAP00000028319.1"/>
    <property type="gene ID" value="ENSCCAG00000032119.1"/>
</dbReference>
<dbReference type="Gene3D" id="1.25.40.540">
    <property type="entry name" value="TAP42-like family"/>
    <property type="match status" value="1"/>
</dbReference>
<evidence type="ECO:0008006" key="5">
    <source>
        <dbReference type="Google" id="ProtNLM"/>
    </source>
</evidence>
<dbReference type="FunFam" id="1.25.40.540:FF:000003">
    <property type="entry name" value="Immunoglobulin (CD79A)-binding protein 1"/>
    <property type="match status" value="1"/>
</dbReference>
<evidence type="ECO:0000313" key="4">
    <source>
        <dbReference type="Proteomes" id="UP000233040"/>
    </source>
</evidence>
<dbReference type="InterPro" id="IPR007304">
    <property type="entry name" value="TAP46-like"/>
</dbReference>
<dbReference type="Gene3D" id="6.10.250.1140">
    <property type="match status" value="1"/>
</dbReference>
<proteinExistence type="inferred from homology"/>
<dbReference type="STRING" id="9516.ENSCCAP00000028319"/>
<dbReference type="PANTHER" id="PTHR10933:SF9">
    <property type="entry name" value="IMMUNOGLOBULIN-BINDING PROTEIN 1"/>
    <property type="match status" value="1"/>
</dbReference>
<accession>A0A2K5RJM1</accession>
<dbReference type="Proteomes" id="UP000233040">
    <property type="component" value="Unassembled WGS sequence"/>
</dbReference>
<reference evidence="3" key="1">
    <citation type="submission" date="2025-08" db="UniProtKB">
        <authorList>
            <consortium name="Ensembl"/>
        </authorList>
    </citation>
    <scope>IDENTIFICATION</scope>
</reference>
<name>A0A2K5RJM1_CEBIM</name>
<feature type="compositionally biased region" description="Basic and acidic residues" evidence="2">
    <location>
        <begin position="318"/>
        <end position="330"/>
    </location>
</feature>
<dbReference type="AlphaFoldDB" id="A0A2K5RJM1"/>
<organism evidence="3 4">
    <name type="scientific">Cebus imitator</name>
    <name type="common">Panamanian white-faced capuchin</name>
    <name type="synonym">Cebus capucinus imitator</name>
    <dbReference type="NCBI Taxonomy" id="2715852"/>
    <lineage>
        <taxon>Eukaryota</taxon>
        <taxon>Metazoa</taxon>
        <taxon>Chordata</taxon>
        <taxon>Craniata</taxon>
        <taxon>Vertebrata</taxon>
        <taxon>Euteleostomi</taxon>
        <taxon>Mammalia</taxon>
        <taxon>Eutheria</taxon>
        <taxon>Euarchontoglires</taxon>
        <taxon>Primates</taxon>
        <taxon>Haplorrhini</taxon>
        <taxon>Platyrrhini</taxon>
        <taxon>Cebidae</taxon>
        <taxon>Cebinae</taxon>
        <taxon>Cebus</taxon>
    </lineage>
</organism>
<evidence type="ECO:0000256" key="1">
    <source>
        <dbReference type="ARBA" id="ARBA00034730"/>
    </source>
</evidence>
<evidence type="ECO:0000313" key="3">
    <source>
        <dbReference type="Ensembl" id="ENSCCAP00000028319.1"/>
    </source>
</evidence>
<dbReference type="KEGG" id="cimi:108314621"/>
<dbReference type="GeneID" id="108314621"/>